<evidence type="ECO:0000259" key="1">
    <source>
        <dbReference type="PROSITE" id="PS51819"/>
    </source>
</evidence>
<dbReference type="EC" id="4.4.1.5" evidence="2"/>
<dbReference type="InterPro" id="IPR004360">
    <property type="entry name" value="Glyas_Fos-R_dOase_dom"/>
</dbReference>
<dbReference type="AlphaFoldDB" id="A0A6J4UZV0"/>
<dbReference type="Gene3D" id="3.10.180.10">
    <property type="entry name" value="2,3-Dihydroxybiphenyl 1,2-Dioxygenase, domain 1"/>
    <property type="match status" value="1"/>
</dbReference>
<organism evidence="2">
    <name type="scientific">uncultured Thermomicrobiales bacterium</name>
    <dbReference type="NCBI Taxonomy" id="1645740"/>
    <lineage>
        <taxon>Bacteria</taxon>
        <taxon>Pseudomonadati</taxon>
        <taxon>Thermomicrobiota</taxon>
        <taxon>Thermomicrobia</taxon>
        <taxon>Thermomicrobiales</taxon>
        <taxon>environmental samples</taxon>
    </lineage>
</organism>
<dbReference type="GO" id="GO:0004462">
    <property type="term" value="F:lactoylglutathione lyase activity"/>
    <property type="evidence" value="ECO:0007669"/>
    <property type="project" value="UniProtKB-EC"/>
</dbReference>
<protein>
    <submittedName>
        <fullName evidence="2">Lactoylglutathione lyase</fullName>
        <ecNumber evidence="2">4.4.1.5</ecNumber>
    </submittedName>
</protein>
<dbReference type="PANTHER" id="PTHR36503">
    <property type="entry name" value="BLR2520 PROTEIN"/>
    <property type="match status" value="1"/>
</dbReference>
<name>A0A6J4UZV0_9BACT</name>
<evidence type="ECO:0000313" key="2">
    <source>
        <dbReference type="EMBL" id="CAA9562796.1"/>
    </source>
</evidence>
<sequence>MEQRLGVITLGVRDLARSRAFYEDGLGWRRSGGDDDIVFYQAGGLVVALYGWPNLAEDAGVAEEGTGFRGVTLAYMTRRREEVAEVLGKAEAAGAHVLVPARETFWGGHDGYFADPDGHLWEVAWNPGLTITERGEHLLQDSV</sequence>
<dbReference type="PANTHER" id="PTHR36503:SF1">
    <property type="entry name" value="BLR2520 PROTEIN"/>
    <property type="match status" value="1"/>
</dbReference>
<accession>A0A6J4UZV0</accession>
<gene>
    <name evidence="2" type="ORF">AVDCRST_MAG59-2740</name>
</gene>
<keyword evidence="2" id="KW-0456">Lyase</keyword>
<feature type="domain" description="VOC" evidence="1">
    <location>
        <begin position="4"/>
        <end position="126"/>
    </location>
</feature>
<dbReference type="CDD" id="cd07251">
    <property type="entry name" value="VOC_like"/>
    <property type="match status" value="1"/>
</dbReference>
<dbReference type="InterPro" id="IPR037523">
    <property type="entry name" value="VOC_core"/>
</dbReference>
<proteinExistence type="predicted"/>
<dbReference type="InterPro" id="IPR029068">
    <property type="entry name" value="Glyas_Bleomycin-R_OHBP_Dase"/>
</dbReference>
<reference evidence="2" key="1">
    <citation type="submission" date="2020-02" db="EMBL/GenBank/DDBJ databases">
        <authorList>
            <person name="Meier V. D."/>
        </authorList>
    </citation>
    <scope>NUCLEOTIDE SEQUENCE</scope>
    <source>
        <strain evidence="2">AVDCRST_MAG59</strain>
    </source>
</reference>
<dbReference type="EMBL" id="CADCWF010000175">
    <property type="protein sequence ID" value="CAA9562796.1"/>
    <property type="molecule type" value="Genomic_DNA"/>
</dbReference>
<dbReference type="Pfam" id="PF00903">
    <property type="entry name" value="Glyoxalase"/>
    <property type="match status" value="1"/>
</dbReference>
<dbReference type="PROSITE" id="PS51819">
    <property type="entry name" value="VOC"/>
    <property type="match status" value="1"/>
</dbReference>
<dbReference type="SUPFAM" id="SSF54593">
    <property type="entry name" value="Glyoxalase/Bleomycin resistance protein/Dihydroxybiphenyl dioxygenase"/>
    <property type="match status" value="1"/>
</dbReference>